<evidence type="ECO:0000256" key="3">
    <source>
        <dbReference type="ARBA" id="ARBA00022448"/>
    </source>
</evidence>
<evidence type="ECO:0000256" key="6">
    <source>
        <dbReference type="ARBA" id="ARBA00022989"/>
    </source>
</evidence>
<evidence type="ECO:0000256" key="1">
    <source>
        <dbReference type="ARBA" id="ARBA00004141"/>
    </source>
</evidence>
<evidence type="ECO:0000256" key="4">
    <source>
        <dbReference type="ARBA" id="ARBA00022692"/>
    </source>
</evidence>
<dbReference type="Proteomes" id="UP001310692">
    <property type="component" value="Unassembled WGS sequence"/>
</dbReference>
<dbReference type="InterPro" id="IPR058533">
    <property type="entry name" value="Cation_efflux_TM"/>
</dbReference>
<dbReference type="PANTHER" id="PTHR11562">
    <property type="entry name" value="CATION EFFLUX PROTEIN/ ZINC TRANSPORTER"/>
    <property type="match status" value="1"/>
</dbReference>
<feature type="transmembrane region" description="Helical" evidence="9">
    <location>
        <begin position="94"/>
        <end position="116"/>
    </location>
</feature>
<organism evidence="12 13">
    <name type="scientific">Hyphobacterium marinum</name>
    <dbReference type="NCBI Taxonomy" id="3116574"/>
    <lineage>
        <taxon>Bacteria</taxon>
        <taxon>Pseudomonadati</taxon>
        <taxon>Pseudomonadota</taxon>
        <taxon>Alphaproteobacteria</taxon>
        <taxon>Maricaulales</taxon>
        <taxon>Maricaulaceae</taxon>
        <taxon>Hyphobacterium</taxon>
    </lineage>
</organism>
<dbReference type="InterPro" id="IPR002524">
    <property type="entry name" value="Cation_efflux"/>
</dbReference>
<accession>A0ABU7LYU0</accession>
<keyword evidence="3" id="KW-0813">Transport</keyword>
<keyword evidence="13" id="KW-1185">Reference proteome</keyword>
<feature type="transmembrane region" description="Helical" evidence="9">
    <location>
        <begin position="128"/>
        <end position="149"/>
    </location>
</feature>
<evidence type="ECO:0000256" key="7">
    <source>
        <dbReference type="ARBA" id="ARBA00023065"/>
    </source>
</evidence>
<keyword evidence="7" id="KW-0406">Ion transport</keyword>
<keyword evidence="8 9" id="KW-0472">Membrane</keyword>
<feature type="domain" description="Cation efflux protein cytoplasmic" evidence="11">
    <location>
        <begin position="222"/>
        <end position="295"/>
    </location>
</feature>
<evidence type="ECO:0000256" key="9">
    <source>
        <dbReference type="SAM" id="Phobius"/>
    </source>
</evidence>
<dbReference type="InterPro" id="IPR027469">
    <property type="entry name" value="Cation_efflux_TMD_sf"/>
</dbReference>
<evidence type="ECO:0000256" key="5">
    <source>
        <dbReference type="ARBA" id="ARBA00022906"/>
    </source>
</evidence>
<comment type="subcellular location">
    <subcellularLocation>
        <location evidence="1">Membrane</location>
        <topology evidence="1">Multi-pass membrane protein</topology>
    </subcellularLocation>
</comment>
<evidence type="ECO:0000313" key="13">
    <source>
        <dbReference type="Proteomes" id="UP001310692"/>
    </source>
</evidence>
<feature type="transmembrane region" description="Helical" evidence="9">
    <location>
        <begin position="27"/>
        <end position="47"/>
    </location>
</feature>
<evidence type="ECO:0000313" key="12">
    <source>
        <dbReference type="EMBL" id="MEE2566175.1"/>
    </source>
</evidence>
<name>A0ABU7LYU0_9PROT</name>
<evidence type="ECO:0000256" key="2">
    <source>
        <dbReference type="ARBA" id="ARBA00008873"/>
    </source>
</evidence>
<comment type="similarity">
    <text evidence="2">Belongs to the cation diffusion facilitator (CDF) transporter (TC 2.A.4) family. SLC30A subfamily.</text>
</comment>
<feature type="transmembrane region" description="Helical" evidence="9">
    <location>
        <begin position="53"/>
        <end position="74"/>
    </location>
</feature>
<dbReference type="InterPro" id="IPR050681">
    <property type="entry name" value="CDF/SLC30A"/>
</dbReference>
<dbReference type="Gene3D" id="1.20.1510.10">
    <property type="entry name" value="Cation efflux protein transmembrane domain"/>
    <property type="match status" value="1"/>
</dbReference>
<keyword evidence="6 9" id="KW-1133">Transmembrane helix</keyword>
<dbReference type="EMBL" id="JAZDRO010000002">
    <property type="protein sequence ID" value="MEE2566175.1"/>
    <property type="molecule type" value="Genomic_DNA"/>
</dbReference>
<keyword evidence="5" id="KW-0862">Zinc</keyword>
<dbReference type="RefSeq" id="WP_330195715.1">
    <property type="nucleotide sequence ID" value="NZ_JAZDRO010000002.1"/>
</dbReference>
<protein>
    <submittedName>
        <fullName evidence="12">Cation diffusion facilitator family transporter</fullName>
    </submittedName>
</protein>
<evidence type="ECO:0000256" key="8">
    <source>
        <dbReference type="ARBA" id="ARBA00023136"/>
    </source>
</evidence>
<dbReference type="SUPFAM" id="SSF161111">
    <property type="entry name" value="Cation efflux protein transmembrane domain-like"/>
    <property type="match status" value="1"/>
</dbReference>
<feature type="transmembrane region" description="Helical" evidence="9">
    <location>
        <begin position="161"/>
        <end position="186"/>
    </location>
</feature>
<evidence type="ECO:0000259" key="11">
    <source>
        <dbReference type="Pfam" id="PF16916"/>
    </source>
</evidence>
<gene>
    <name evidence="12" type="ORF">V0U35_05735</name>
</gene>
<feature type="transmembrane region" description="Helical" evidence="9">
    <location>
        <begin position="192"/>
        <end position="210"/>
    </location>
</feature>
<comment type="caution">
    <text evidence="12">The sequence shown here is derived from an EMBL/GenBank/DDBJ whole genome shotgun (WGS) entry which is preliminary data.</text>
</comment>
<dbReference type="InterPro" id="IPR027470">
    <property type="entry name" value="Cation_efflux_CTD"/>
</dbReference>
<keyword evidence="4 9" id="KW-0812">Transmembrane</keyword>
<dbReference type="PANTHER" id="PTHR11562:SF17">
    <property type="entry name" value="RE54080P-RELATED"/>
    <property type="match status" value="1"/>
</dbReference>
<dbReference type="Pfam" id="PF16916">
    <property type="entry name" value="ZT_dimer"/>
    <property type="match status" value="1"/>
</dbReference>
<dbReference type="NCBIfam" id="TIGR01297">
    <property type="entry name" value="CDF"/>
    <property type="match status" value="1"/>
</dbReference>
<keyword evidence="5" id="KW-0864">Zinc transport</keyword>
<feature type="domain" description="Cation efflux protein transmembrane" evidence="10">
    <location>
        <begin position="28"/>
        <end position="218"/>
    </location>
</feature>
<dbReference type="Pfam" id="PF01545">
    <property type="entry name" value="Cation_efflux"/>
    <property type="match status" value="1"/>
</dbReference>
<reference evidence="12 13" key="1">
    <citation type="submission" date="2024-01" db="EMBL/GenBank/DDBJ databases">
        <title>Hyphobacterium bacterium isolated from marine sediment.</title>
        <authorList>
            <person name="Zhao S."/>
        </authorList>
    </citation>
    <scope>NUCLEOTIDE SEQUENCE [LARGE SCALE GENOMIC DNA]</scope>
    <source>
        <strain evidence="12 13">Y60-23</strain>
    </source>
</reference>
<sequence>MTHHHAHAPGEGHAHCHSVGTSNERRALIAAVITGTVMIAEVIGGIVTGSLALLADAAHMLADCAALLLAWWAFRLSRKPADASRTYGHDRFQIVAAFANGVTLALLTLWIVIEAIERTASPQTIDGLPMTVVALVGLAANIVAFAVLHGGDRENLNMRGALLHVAGDILGSLAAIIAGLVIVFTGWLPIDAILSILIALLLVRAAWFLIRDSGRILLQSTPSGFDREAVRADLQASVPGVADVRHMHVWSITEQRCVATLNLVLADGTDPCTAISALKARMAEAHGVDHVTVEVVRE</sequence>
<evidence type="ECO:0000259" key="10">
    <source>
        <dbReference type="Pfam" id="PF01545"/>
    </source>
</evidence>
<proteinExistence type="inferred from homology"/>